<dbReference type="EMBL" id="NMUH01010472">
    <property type="protein sequence ID" value="MQM20995.1"/>
    <property type="molecule type" value="Genomic_DNA"/>
</dbReference>
<proteinExistence type="predicted"/>
<gene>
    <name evidence="1" type="ORF">Taro_054027</name>
</gene>
<dbReference type="AlphaFoldDB" id="A0A843XPU8"/>
<evidence type="ECO:0000313" key="2">
    <source>
        <dbReference type="Proteomes" id="UP000652761"/>
    </source>
</evidence>
<dbReference type="Proteomes" id="UP000652761">
    <property type="component" value="Unassembled WGS sequence"/>
</dbReference>
<accession>A0A843XPU8</accession>
<sequence length="138" mass="16221">MQMLKERRWKMRSFNDVYCMRNGRMGKTWDYGQTCHMFELNLEEIANLRSNRTMDTLAEEDEVVALERIRKSTFQKVKTQKTSSLAITDSLINHKRLILSIRGWQASSVDPQGSHICEEANALAYMLSFQNRFFADYP</sequence>
<reference evidence="1" key="1">
    <citation type="submission" date="2017-07" db="EMBL/GenBank/DDBJ databases">
        <title>Taro Niue Genome Assembly and Annotation.</title>
        <authorList>
            <person name="Atibalentja N."/>
            <person name="Keating K."/>
            <person name="Fields C.J."/>
        </authorList>
    </citation>
    <scope>NUCLEOTIDE SEQUENCE</scope>
    <source>
        <strain evidence="1">Niue_2</strain>
        <tissue evidence="1">Leaf</tissue>
    </source>
</reference>
<evidence type="ECO:0000313" key="1">
    <source>
        <dbReference type="EMBL" id="MQM20995.1"/>
    </source>
</evidence>
<name>A0A843XPU8_COLES</name>
<protein>
    <submittedName>
        <fullName evidence="1">Uncharacterized protein</fullName>
    </submittedName>
</protein>
<comment type="caution">
    <text evidence="1">The sequence shown here is derived from an EMBL/GenBank/DDBJ whole genome shotgun (WGS) entry which is preliminary data.</text>
</comment>
<organism evidence="1 2">
    <name type="scientific">Colocasia esculenta</name>
    <name type="common">Wild taro</name>
    <name type="synonym">Arum esculentum</name>
    <dbReference type="NCBI Taxonomy" id="4460"/>
    <lineage>
        <taxon>Eukaryota</taxon>
        <taxon>Viridiplantae</taxon>
        <taxon>Streptophyta</taxon>
        <taxon>Embryophyta</taxon>
        <taxon>Tracheophyta</taxon>
        <taxon>Spermatophyta</taxon>
        <taxon>Magnoliopsida</taxon>
        <taxon>Liliopsida</taxon>
        <taxon>Araceae</taxon>
        <taxon>Aroideae</taxon>
        <taxon>Colocasieae</taxon>
        <taxon>Colocasia</taxon>
    </lineage>
</organism>
<keyword evidence="2" id="KW-1185">Reference proteome</keyword>